<evidence type="ECO:0000259" key="2">
    <source>
        <dbReference type="PROSITE" id="PS51841"/>
    </source>
</evidence>
<feature type="chain" id="PRO_5022064586" evidence="1">
    <location>
        <begin position="36"/>
        <end position="791"/>
    </location>
</feature>
<dbReference type="InterPro" id="IPR050491">
    <property type="entry name" value="AmpC-like"/>
</dbReference>
<dbReference type="EMBL" id="VFNV01000001">
    <property type="protein sequence ID" value="TQK76292.1"/>
    <property type="molecule type" value="Genomic_DNA"/>
</dbReference>
<name>A0A542SNY4_9MICO</name>
<dbReference type="PANTHER" id="PTHR46825:SF9">
    <property type="entry name" value="BETA-LACTAMASE-RELATED DOMAIN-CONTAINING PROTEIN"/>
    <property type="match status" value="1"/>
</dbReference>
<dbReference type="OrthoDB" id="3863176at2"/>
<dbReference type="PANTHER" id="PTHR46825">
    <property type="entry name" value="D-ALANYL-D-ALANINE-CARBOXYPEPTIDASE/ENDOPEPTIDASE AMPH"/>
    <property type="match status" value="1"/>
</dbReference>
<sequence>MNANPARPRRLVAAIAATSVLLGALVAAPATSANAADPSNWPLIVTQIVPNNAGTDNFEYFQLYNTTDAPIDLATSGYQLGYSSNYTLPASTRTDYNLTVSGTTTTVAPHSSLVLWNKYNTTQLAMDDQSFRDFWAAQNPAAPTDYALGYVTGTNGISNSESRGIRVVAPDNSQVSYAFDDNASYGDNKAAVFRIPANPAIKQLELLYPQALAAPGALFDGQLADRDYTAGAPTSENLDGLVDTNKISDMLSRMHLMGTVLVVKNGAVTTVSNGFADAENEVPNSRDTLFATASLEKAMTATLIKQLIDAGKLSFDDTLGEFYPQVPSADSITIRNLLEHTSGIRMPEMPVYVDDSDPSQGEIVLETQEEQIAHAIDSITIVNQGSWSYSNGNYTMLAAIASKIENEPFEKLMQERVFAPAGMNDTYFWDTIPAAKQDRVAKEYKYQNGDYSTEGGPVATASLQSTLLGAGNVFTTIDDLLKFYRESNGGAILSQDSYAELSKSSLQNGYAGGLYHYVGVKRARGSASTDVAGGRYNSFVYGSENNDDLVLILSNQSYISGNPAPLTGYDQFAESIYLDLVADPTIDQIDTTALTTSIGQAPTLPAKVNVSFVGDVKDKQITVDWDPVPASAYAQAGTYTVTGSLVGLHGTAVATVVVAAAPTGGGTPVVPGTGGTGNSSVTKTPVKVKSQSIKVSTNVAARKAAKLKLGKKYKLSFAVPAKAAGAKVTVSVKGKKVGAATVSASGAVRVTIKLKKGRGLRAGKAYSLKVKVASTSLSKAASVSKKVRIVK</sequence>
<dbReference type="InterPro" id="IPR012338">
    <property type="entry name" value="Beta-lactam/transpept-like"/>
</dbReference>
<dbReference type="PROSITE" id="PS51841">
    <property type="entry name" value="LTD"/>
    <property type="match status" value="1"/>
</dbReference>
<evidence type="ECO:0000313" key="4">
    <source>
        <dbReference type="Proteomes" id="UP000316181"/>
    </source>
</evidence>
<dbReference type="Pfam" id="PF07532">
    <property type="entry name" value="Big_4"/>
    <property type="match status" value="1"/>
</dbReference>
<comment type="caution">
    <text evidence="3">The sequence shown here is derived from an EMBL/GenBank/DDBJ whole genome shotgun (WGS) entry which is preliminary data.</text>
</comment>
<evidence type="ECO:0000256" key="1">
    <source>
        <dbReference type="SAM" id="SignalP"/>
    </source>
</evidence>
<dbReference type="InterPro" id="IPR001322">
    <property type="entry name" value="Lamin_tail_dom"/>
</dbReference>
<dbReference type="Gene3D" id="3.40.710.10">
    <property type="entry name" value="DD-peptidase/beta-lactamase superfamily"/>
    <property type="match status" value="1"/>
</dbReference>
<gene>
    <name evidence="3" type="ORF">FB389_0954</name>
</gene>
<feature type="domain" description="LTD" evidence="2">
    <location>
        <begin position="29"/>
        <end position="176"/>
    </location>
</feature>
<proteinExistence type="predicted"/>
<feature type="signal peptide" evidence="1">
    <location>
        <begin position="1"/>
        <end position="35"/>
    </location>
</feature>
<keyword evidence="4" id="KW-1185">Reference proteome</keyword>
<dbReference type="Proteomes" id="UP000316181">
    <property type="component" value="Unassembled WGS sequence"/>
</dbReference>
<organism evidence="3 4">
    <name type="scientific">Rarobacter incanus</name>
    <dbReference type="NCBI Taxonomy" id="153494"/>
    <lineage>
        <taxon>Bacteria</taxon>
        <taxon>Bacillati</taxon>
        <taxon>Actinomycetota</taxon>
        <taxon>Actinomycetes</taxon>
        <taxon>Micrococcales</taxon>
        <taxon>Rarobacteraceae</taxon>
        <taxon>Rarobacter</taxon>
    </lineage>
</organism>
<accession>A0A542SNY4</accession>
<protein>
    <submittedName>
        <fullName evidence="3">CubicO group peptidase (Beta-lactamase class C family)</fullName>
    </submittedName>
</protein>
<dbReference type="Pfam" id="PF00144">
    <property type="entry name" value="Beta-lactamase"/>
    <property type="match status" value="1"/>
</dbReference>
<dbReference type="SUPFAM" id="SSF56601">
    <property type="entry name" value="beta-lactamase/transpeptidase-like"/>
    <property type="match status" value="1"/>
</dbReference>
<dbReference type="AlphaFoldDB" id="A0A542SNY4"/>
<dbReference type="InterPro" id="IPR011081">
    <property type="entry name" value="Big_4"/>
</dbReference>
<dbReference type="InterPro" id="IPR001466">
    <property type="entry name" value="Beta-lactam-related"/>
</dbReference>
<keyword evidence="1" id="KW-0732">Signal</keyword>
<evidence type="ECO:0000313" key="3">
    <source>
        <dbReference type="EMBL" id="TQK76292.1"/>
    </source>
</evidence>
<dbReference type="Pfam" id="PF00932">
    <property type="entry name" value="LTD"/>
    <property type="match status" value="1"/>
</dbReference>
<reference evidence="3 4" key="1">
    <citation type="submission" date="2019-06" db="EMBL/GenBank/DDBJ databases">
        <title>Sequencing the genomes of 1000 actinobacteria strains.</title>
        <authorList>
            <person name="Klenk H.-P."/>
        </authorList>
    </citation>
    <scope>NUCLEOTIDE SEQUENCE [LARGE SCALE GENOMIC DNA]</scope>
    <source>
        <strain evidence="3 4">DSM 10596</strain>
    </source>
</reference>
<dbReference type="RefSeq" id="WP_142111596.1">
    <property type="nucleotide sequence ID" value="NZ_BAAATB010000002.1"/>
</dbReference>